<dbReference type="EMBL" id="JAAOYM010000001">
    <property type="protein sequence ID" value="NIJ10430.1"/>
    <property type="molecule type" value="Genomic_DNA"/>
</dbReference>
<feature type="transmembrane region" description="Helical" evidence="9">
    <location>
        <begin position="148"/>
        <end position="165"/>
    </location>
</feature>
<evidence type="ECO:0000256" key="6">
    <source>
        <dbReference type="ARBA" id="ARBA00022989"/>
    </source>
</evidence>
<keyword evidence="4 9" id="KW-0812">Transmembrane</keyword>
<feature type="transmembrane region" description="Helical" evidence="9">
    <location>
        <begin position="6"/>
        <end position="30"/>
    </location>
</feature>
<keyword evidence="2" id="KW-0813">Transport</keyword>
<keyword evidence="6 9" id="KW-1133">Transmembrane helix</keyword>
<keyword evidence="7 9" id="KW-0472">Membrane</keyword>
<organism evidence="10 11">
    <name type="scientific">Saccharomonospora amisosensis</name>
    <dbReference type="NCBI Taxonomy" id="1128677"/>
    <lineage>
        <taxon>Bacteria</taxon>
        <taxon>Bacillati</taxon>
        <taxon>Actinomycetota</taxon>
        <taxon>Actinomycetes</taxon>
        <taxon>Pseudonocardiales</taxon>
        <taxon>Pseudonocardiaceae</taxon>
        <taxon>Saccharomonospora</taxon>
    </lineage>
</organism>
<feature type="transmembrane region" description="Helical" evidence="9">
    <location>
        <begin position="97"/>
        <end position="119"/>
    </location>
</feature>
<sequence>MTTFLLLTITGLGLAGLYFLVASGLSLIYGLMDVLNFAHAAFLTIGAYASWLVAAKLSGTLPVWLVFLLGLLAGLVVGTLAAVLMEVGMVRRLYGDHVGQVLLTVGLLLAITALTRAVFGSDPVRVVVPAWFNDVTRIGGAAVPNSRLVVIVSAVAVFAALMFFLRRTRYGLVIRAGVENRAMVSALGIDVGRAFTLVFAIGGALASLAGILTGTFFGSITADQGTSLLIFAFIVVIIGGLGSIPGSALAALAVGLLQQYANYYGAVGIGDLIVVAMLAVVLLVRPQGLLGRVTT</sequence>
<dbReference type="AlphaFoldDB" id="A0A7X5ULW0"/>
<evidence type="ECO:0000256" key="4">
    <source>
        <dbReference type="ARBA" id="ARBA00022692"/>
    </source>
</evidence>
<comment type="caution">
    <text evidence="10">The sequence shown here is derived from an EMBL/GenBank/DDBJ whole genome shotgun (WGS) entry which is preliminary data.</text>
</comment>
<evidence type="ECO:0000256" key="8">
    <source>
        <dbReference type="ARBA" id="ARBA00037998"/>
    </source>
</evidence>
<proteinExistence type="inferred from homology"/>
<dbReference type="PANTHER" id="PTHR11795">
    <property type="entry name" value="BRANCHED-CHAIN AMINO ACID TRANSPORT SYSTEM PERMEASE PROTEIN LIVH"/>
    <property type="match status" value="1"/>
</dbReference>
<name>A0A7X5ULW0_9PSEU</name>
<evidence type="ECO:0000313" key="10">
    <source>
        <dbReference type="EMBL" id="NIJ10430.1"/>
    </source>
</evidence>
<feature type="transmembrane region" description="Helical" evidence="9">
    <location>
        <begin position="195"/>
        <end position="217"/>
    </location>
</feature>
<dbReference type="PANTHER" id="PTHR11795:SF442">
    <property type="entry name" value="ABC TRANSPORTER ATP-BINDING PROTEIN"/>
    <property type="match status" value="1"/>
</dbReference>
<dbReference type="GO" id="GO:0006865">
    <property type="term" value="P:amino acid transport"/>
    <property type="evidence" value="ECO:0007669"/>
    <property type="project" value="UniProtKB-KW"/>
</dbReference>
<evidence type="ECO:0000313" key="11">
    <source>
        <dbReference type="Proteomes" id="UP000545493"/>
    </source>
</evidence>
<dbReference type="CDD" id="cd06582">
    <property type="entry name" value="TM_PBP1_LivH_like"/>
    <property type="match status" value="1"/>
</dbReference>
<feature type="transmembrane region" description="Helical" evidence="9">
    <location>
        <begin position="37"/>
        <end position="55"/>
    </location>
</feature>
<evidence type="ECO:0000256" key="3">
    <source>
        <dbReference type="ARBA" id="ARBA00022475"/>
    </source>
</evidence>
<evidence type="ECO:0000256" key="7">
    <source>
        <dbReference type="ARBA" id="ARBA00023136"/>
    </source>
</evidence>
<evidence type="ECO:0000256" key="1">
    <source>
        <dbReference type="ARBA" id="ARBA00004651"/>
    </source>
</evidence>
<feature type="transmembrane region" description="Helical" evidence="9">
    <location>
        <begin position="263"/>
        <end position="284"/>
    </location>
</feature>
<keyword evidence="5" id="KW-0029">Amino-acid transport</keyword>
<comment type="subcellular location">
    <subcellularLocation>
        <location evidence="1">Cell membrane</location>
        <topology evidence="1">Multi-pass membrane protein</topology>
    </subcellularLocation>
</comment>
<reference evidence="10 11" key="1">
    <citation type="submission" date="2020-03" db="EMBL/GenBank/DDBJ databases">
        <title>Sequencing the genomes of 1000 actinobacteria strains.</title>
        <authorList>
            <person name="Klenk H.-P."/>
        </authorList>
    </citation>
    <scope>NUCLEOTIDE SEQUENCE [LARGE SCALE GENOMIC DNA]</scope>
    <source>
        <strain evidence="10 11">DSM 45685</strain>
    </source>
</reference>
<evidence type="ECO:0000256" key="5">
    <source>
        <dbReference type="ARBA" id="ARBA00022970"/>
    </source>
</evidence>
<protein>
    <submittedName>
        <fullName evidence="10">Branched-chain amino acid transport system permease protein</fullName>
    </submittedName>
</protein>
<dbReference type="InterPro" id="IPR052157">
    <property type="entry name" value="BCAA_transport_permease"/>
</dbReference>
<feature type="transmembrane region" description="Helical" evidence="9">
    <location>
        <begin position="61"/>
        <end position="85"/>
    </location>
</feature>
<feature type="transmembrane region" description="Helical" evidence="9">
    <location>
        <begin position="229"/>
        <end position="257"/>
    </location>
</feature>
<accession>A0A7X5ULW0</accession>
<comment type="similarity">
    <text evidence="8">Belongs to the binding-protein-dependent transport system permease family. LivHM subfamily.</text>
</comment>
<dbReference type="RefSeq" id="WP_167166545.1">
    <property type="nucleotide sequence ID" value="NZ_JAAOYM010000001.1"/>
</dbReference>
<dbReference type="GO" id="GO:0022857">
    <property type="term" value="F:transmembrane transporter activity"/>
    <property type="evidence" value="ECO:0007669"/>
    <property type="project" value="InterPro"/>
</dbReference>
<dbReference type="InterPro" id="IPR001851">
    <property type="entry name" value="ABC_transp_permease"/>
</dbReference>
<keyword evidence="11" id="KW-1185">Reference proteome</keyword>
<dbReference type="GO" id="GO:0005886">
    <property type="term" value="C:plasma membrane"/>
    <property type="evidence" value="ECO:0007669"/>
    <property type="project" value="UniProtKB-SubCell"/>
</dbReference>
<gene>
    <name evidence="10" type="ORF">FHU38_000774</name>
</gene>
<keyword evidence="3" id="KW-1003">Cell membrane</keyword>
<dbReference type="Proteomes" id="UP000545493">
    <property type="component" value="Unassembled WGS sequence"/>
</dbReference>
<evidence type="ECO:0000256" key="2">
    <source>
        <dbReference type="ARBA" id="ARBA00022448"/>
    </source>
</evidence>
<dbReference type="Pfam" id="PF02653">
    <property type="entry name" value="BPD_transp_2"/>
    <property type="match status" value="1"/>
</dbReference>
<evidence type="ECO:0000256" key="9">
    <source>
        <dbReference type="SAM" id="Phobius"/>
    </source>
</evidence>